<feature type="domain" description="Calcineurin-like phosphoesterase" evidence="1">
    <location>
        <begin position="53"/>
        <end position="312"/>
    </location>
</feature>
<name>A0A1M5M8N5_9FIRM</name>
<evidence type="ECO:0000259" key="1">
    <source>
        <dbReference type="Pfam" id="PF00149"/>
    </source>
</evidence>
<organism evidence="2 3">
    <name type="scientific">Asaccharospora irregularis DSM 2635</name>
    <dbReference type="NCBI Taxonomy" id="1121321"/>
    <lineage>
        <taxon>Bacteria</taxon>
        <taxon>Bacillati</taxon>
        <taxon>Bacillota</taxon>
        <taxon>Clostridia</taxon>
        <taxon>Peptostreptococcales</taxon>
        <taxon>Peptostreptococcaceae</taxon>
        <taxon>Asaccharospora</taxon>
    </lineage>
</organism>
<dbReference type="Gene3D" id="3.40.50.12090">
    <property type="match status" value="2"/>
</dbReference>
<dbReference type="AlphaFoldDB" id="A0A1M5M8N5"/>
<proteinExistence type="predicted"/>
<protein>
    <submittedName>
        <fullName evidence="2">3',5'-cyclic AMP phosphodiesterase CpdA</fullName>
    </submittedName>
</protein>
<dbReference type="Gene3D" id="3.60.21.10">
    <property type="match status" value="1"/>
</dbReference>
<dbReference type="Proteomes" id="UP000243255">
    <property type="component" value="Unassembled WGS sequence"/>
</dbReference>
<dbReference type="InterPro" id="IPR029052">
    <property type="entry name" value="Metallo-depent_PP-like"/>
</dbReference>
<dbReference type="Pfam" id="PF04122">
    <property type="entry name" value="CW_binding_2"/>
    <property type="match status" value="3"/>
</dbReference>
<evidence type="ECO:0000313" key="3">
    <source>
        <dbReference type="Proteomes" id="UP000243255"/>
    </source>
</evidence>
<gene>
    <name evidence="2" type="ORF">SAMN04488530_10674</name>
</gene>
<dbReference type="SUPFAM" id="SSF56300">
    <property type="entry name" value="Metallo-dependent phosphatases"/>
    <property type="match status" value="1"/>
</dbReference>
<dbReference type="GO" id="GO:0016787">
    <property type="term" value="F:hydrolase activity"/>
    <property type="evidence" value="ECO:0007669"/>
    <property type="project" value="InterPro"/>
</dbReference>
<evidence type="ECO:0000313" key="2">
    <source>
        <dbReference type="EMBL" id="SHG73620.1"/>
    </source>
</evidence>
<dbReference type="Pfam" id="PF00149">
    <property type="entry name" value="Metallophos"/>
    <property type="match status" value="1"/>
</dbReference>
<dbReference type="InterPro" id="IPR051922">
    <property type="entry name" value="Bact_Sporulation_Assoc"/>
</dbReference>
<dbReference type="InterPro" id="IPR004843">
    <property type="entry name" value="Calcineurin-like_PHP"/>
</dbReference>
<dbReference type="PANTHER" id="PTHR30032">
    <property type="entry name" value="N-ACETYLMURAMOYL-L-ALANINE AMIDASE-RELATED"/>
    <property type="match status" value="1"/>
</dbReference>
<dbReference type="PANTHER" id="PTHR30032:SF8">
    <property type="entry name" value="GERMINATION-SPECIFIC N-ACETYLMURAMOYL-L-ALANINE AMIDASE"/>
    <property type="match status" value="1"/>
</dbReference>
<dbReference type="OrthoDB" id="3268660at2"/>
<dbReference type="InterPro" id="IPR007253">
    <property type="entry name" value="Cell_wall-bd_2"/>
</dbReference>
<dbReference type="RefSeq" id="WP_073124658.1">
    <property type="nucleotide sequence ID" value="NZ_BAABCH010000022.1"/>
</dbReference>
<keyword evidence="3" id="KW-1185">Reference proteome</keyword>
<reference evidence="3" key="1">
    <citation type="submission" date="2016-11" db="EMBL/GenBank/DDBJ databases">
        <authorList>
            <person name="Varghese N."/>
            <person name="Submissions S."/>
        </authorList>
    </citation>
    <scope>NUCLEOTIDE SEQUENCE [LARGE SCALE GENOMIC DNA]</scope>
    <source>
        <strain evidence="3">DSM 2635</strain>
    </source>
</reference>
<sequence length="934" mass="102264">MIKVSKKTRRLVSRGMLTTTIATGVAPVVSPFVSFAEQESSVSGVTFEKNKGLKIAIISDTHIFPEEYVGNEGPNYLKYVSSDRKMLKESERILDSSINRILKSDAEIVLIPGDLTKDSEVKAHEILAREIEKLEKAGKEVFVINGNHDINAPDAEKFIAVEGDENDPNRTDRVEKLDGIKASEFEKLYAKYGFDDQNLIANDPNSTSYVARLKPGYRLIAMDTGIYGDNKSDQSTAGKLQEDTRLKWILDQIKEANKAGDTVIGMSHHGIVEHFNGQGKMFAPYLVENYEKVSTTLADAGMKYVFTGHFHAQDVAIKKTEAGNTIMDIMTGSSVSYPSPIRFVQIDNDLGKIHIKSERVESIKGVEDFKKYSEDAMRSGVGGMVSSLASDLLIGMIDNKSSSTPNGDEEKIKEVVKEYITQVIDENKDKLDEEINKNPELLSSIDVKSIDDPVIIPGEDGKPPLLKKSQLINYIKAVSEDLKTVEVETSIAKNYKLMDIIENCLIEVYAGDENYSDSMKILKSELQTTPMIQDSLVKILVKNKKELGLVGTLVNEDSMNKLFDKKVSGENTLGQVVGNTFAQVLDGVLTDKTPDNNVAYIGDRVVDSDLGTSTPSITPPTIPSTTPQIIPSKLAGDDRYKTAVEISKEGWNKSDTVFIVSGEDKNLVDGLTATPLASSKDAPILLTKNNSLANDTINEIKRLNSSQVIVIGGQSSISESVVKDIKNINSNIEVKRIAGSNRYETSLNIAKELDKTNDVSKVYIGSGDGESDSLSISPVAGKERAPILLTPKEGPDKNTLEFIKDKAIKDSYFIGGKNKISDSSISKINDIIPNDVSKNRISGKDRQETNARVMEKFYKNTDLNGVAVAKSDQLVDALSVGPLAAKKDIPIILATKTLNKSQEEALNKKKTLKLFEIGGGISSSVLDKIKNLVK</sequence>
<dbReference type="EMBL" id="FQWX01000006">
    <property type="protein sequence ID" value="SHG73620.1"/>
    <property type="molecule type" value="Genomic_DNA"/>
</dbReference>
<accession>A0A1M5M8N5</accession>
<dbReference type="STRING" id="1121321.SAMN04488530_10674"/>